<sequence length="136" mass="15586">MMKKLVYIFMLMLLFTACKKENNARDFKGTYTGTFRTIVNQNIVSTDFEMTLIDKTFKVNKGTKLASGAFKVEDTKSVTFADQNTWTADFDWNLILNGTYIYEAKGDSLILTKSLTIASDVNPSITYQYRLKRSKQ</sequence>
<keyword evidence="3" id="KW-1185">Reference proteome</keyword>
<dbReference type="AlphaFoldDB" id="A0A4V2MI93"/>
<organism evidence="2 3">
    <name type="scientific">Pedobacter frigiditerrae</name>
    <dbReference type="NCBI Taxonomy" id="2530452"/>
    <lineage>
        <taxon>Bacteria</taxon>
        <taxon>Pseudomonadati</taxon>
        <taxon>Bacteroidota</taxon>
        <taxon>Sphingobacteriia</taxon>
        <taxon>Sphingobacteriales</taxon>
        <taxon>Sphingobacteriaceae</taxon>
        <taxon>Pedobacter</taxon>
    </lineage>
</organism>
<dbReference type="Proteomes" id="UP000292884">
    <property type="component" value="Unassembled WGS sequence"/>
</dbReference>
<accession>A0A4V2MI93</accession>
<gene>
    <name evidence="2" type="ORF">EZ428_17395</name>
</gene>
<proteinExistence type="predicted"/>
<evidence type="ECO:0008006" key="4">
    <source>
        <dbReference type="Google" id="ProtNLM"/>
    </source>
</evidence>
<comment type="caution">
    <text evidence="2">The sequence shown here is derived from an EMBL/GenBank/DDBJ whole genome shotgun (WGS) entry which is preliminary data.</text>
</comment>
<evidence type="ECO:0000313" key="2">
    <source>
        <dbReference type="EMBL" id="TCC89466.1"/>
    </source>
</evidence>
<dbReference type="PROSITE" id="PS51257">
    <property type="entry name" value="PROKAR_LIPOPROTEIN"/>
    <property type="match status" value="1"/>
</dbReference>
<dbReference type="OrthoDB" id="708590at2"/>
<evidence type="ECO:0000313" key="3">
    <source>
        <dbReference type="Proteomes" id="UP000292884"/>
    </source>
</evidence>
<reference evidence="2 3" key="1">
    <citation type="submission" date="2019-02" db="EMBL/GenBank/DDBJ databases">
        <title>Pedobacter sp. RP-1-13 sp. nov., isolated from Arctic soil.</title>
        <authorList>
            <person name="Dahal R.H."/>
        </authorList>
    </citation>
    <scope>NUCLEOTIDE SEQUENCE [LARGE SCALE GENOMIC DNA]</scope>
    <source>
        <strain evidence="2 3">RP-1-13</strain>
    </source>
</reference>
<dbReference type="RefSeq" id="WP_131554453.1">
    <property type="nucleotide sequence ID" value="NZ_SJSK01000004.1"/>
</dbReference>
<name>A0A4V2MI93_9SPHI</name>
<dbReference type="EMBL" id="SJSK01000004">
    <property type="protein sequence ID" value="TCC89466.1"/>
    <property type="molecule type" value="Genomic_DNA"/>
</dbReference>
<protein>
    <recommendedName>
        <fullName evidence="4">Lipocalin-like domain-containing protein</fullName>
    </recommendedName>
</protein>
<keyword evidence="1" id="KW-0732">Signal</keyword>
<evidence type="ECO:0000256" key="1">
    <source>
        <dbReference type="SAM" id="SignalP"/>
    </source>
</evidence>
<feature type="chain" id="PRO_5020640212" description="Lipocalin-like domain-containing protein" evidence="1">
    <location>
        <begin position="20"/>
        <end position="136"/>
    </location>
</feature>
<feature type="signal peptide" evidence="1">
    <location>
        <begin position="1"/>
        <end position="19"/>
    </location>
</feature>